<gene>
    <name evidence="2" type="ORF">STCU_00445</name>
</gene>
<comment type="caution">
    <text evidence="2">The sequence shown here is derived from an EMBL/GenBank/DDBJ whole genome shotgun (WGS) entry which is preliminary data.</text>
</comment>
<keyword evidence="1" id="KW-1133">Transmembrane helix</keyword>
<dbReference type="Proteomes" id="UP000015354">
    <property type="component" value="Unassembled WGS sequence"/>
</dbReference>
<proteinExistence type="predicted"/>
<reference evidence="2 3" key="1">
    <citation type="journal article" date="2013" name="PLoS ONE">
        <title>Predicting the Proteins of Angomonas deanei, Strigomonas culicis and Their Respective Endosymbionts Reveals New Aspects of the Trypanosomatidae Family.</title>
        <authorList>
            <person name="Motta M.C."/>
            <person name="Martins A.C."/>
            <person name="de Souza S.S."/>
            <person name="Catta-Preta C.M."/>
            <person name="Silva R."/>
            <person name="Klein C.C."/>
            <person name="de Almeida L.G."/>
            <person name="de Lima Cunha O."/>
            <person name="Ciapina L.P."/>
            <person name="Brocchi M."/>
            <person name="Colabardini A.C."/>
            <person name="de Araujo Lima B."/>
            <person name="Machado C.R."/>
            <person name="de Almeida Soares C.M."/>
            <person name="Probst C.M."/>
            <person name="de Menezes C.B."/>
            <person name="Thompson C.E."/>
            <person name="Bartholomeu D.C."/>
            <person name="Gradia D.F."/>
            <person name="Pavoni D.P."/>
            <person name="Grisard E.C."/>
            <person name="Fantinatti-Garboggini F."/>
            <person name="Marchini F.K."/>
            <person name="Rodrigues-Luiz G.F."/>
            <person name="Wagner G."/>
            <person name="Goldman G.H."/>
            <person name="Fietto J.L."/>
            <person name="Elias M.C."/>
            <person name="Goldman M.H."/>
            <person name="Sagot M.F."/>
            <person name="Pereira M."/>
            <person name="Stoco P.H."/>
            <person name="de Mendonca-Neto R.P."/>
            <person name="Teixeira S.M."/>
            <person name="Maciel T.E."/>
            <person name="de Oliveira Mendes T.A."/>
            <person name="Urmenyi T.P."/>
            <person name="de Souza W."/>
            <person name="Schenkman S."/>
            <person name="de Vasconcelos A.T."/>
        </authorList>
    </citation>
    <scope>NUCLEOTIDE SEQUENCE [LARGE SCALE GENOMIC DNA]</scope>
</reference>
<name>S9WC73_9TRYP</name>
<accession>S9WC73</accession>
<sequence length="345" mass="39502">MLRRTVLRRVEFFSTLVPNAVVTAPAFLTEPELSAAKAAIQERQAIFRGIDLAAPFEVLTNVDSMPKRNKAQKDFEHLVDELRGVMYKPSCVDPSHRLQLHEAIMAAGFYARSINTNELHGESIRFVVNHFNFDVRRDTLITKKVHESLLEEVTTTKESEELLSQLLQLERHLSGHYRFHPTGGRRWFTLGLALSELGTEAEVDRVLNLPIVKEHGNFAKSEVTDKDPLWKTVVVTPQKESFTTFLESAGLDKGVRADDLAYNLRVEKPAKPLEYWERVREMLLRYWVIWFSLWAMFFMVDEEIITLVALIVLKHRQTKILEEEAERTGGKVYIACASGPGQRGI</sequence>
<keyword evidence="1" id="KW-0472">Membrane</keyword>
<evidence type="ECO:0000313" key="3">
    <source>
        <dbReference type="Proteomes" id="UP000015354"/>
    </source>
</evidence>
<keyword evidence="3" id="KW-1185">Reference proteome</keyword>
<keyword evidence="1" id="KW-0812">Transmembrane</keyword>
<feature type="transmembrane region" description="Helical" evidence="1">
    <location>
        <begin position="287"/>
        <end position="313"/>
    </location>
</feature>
<dbReference type="EMBL" id="ATMH01000445">
    <property type="protein sequence ID" value="EPY36711.1"/>
    <property type="molecule type" value="Genomic_DNA"/>
</dbReference>
<dbReference type="AlphaFoldDB" id="S9WC73"/>
<protein>
    <submittedName>
        <fullName evidence="2">Uncharacterized protein</fullName>
    </submittedName>
</protein>
<dbReference type="OrthoDB" id="246467at2759"/>
<organism evidence="2 3">
    <name type="scientific">Strigomonas culicis</name>
    <dbReference type="NCBI Taxonomy" id="28005"/>
    <lineage>
        <taxon>Eukaryota</taxon>
        <taxon>Discoba</taxon>
        <taxon>Euglenozoa</taxon>
        <taxon>Kinetoplastea</taxon>
        <taxon>Metakinetoplastina</taxon>
        <taxon>Trypanosomatida</taxon>
        <taxon>Trypanosomatidae</taxon>
        <taxon>Strigomonadinae</taxon>
        <taxon>Strigomonas</taxon>
    </lineage>
</organism>
<evidence type="ECO:0000313" key="2">
    <source>
        <dbReference type="EMBL" id="EPY36711.1"/>
    </source>
</evidence>
<evidence type="ECO:0000256" key="1">
    <source>
        <dbReference type="SAM" id="Phobius"/>
    </source>
</evidence>